<name>A0ABQ0PNG3_9PROT</name>
<comment type="caution">
    <text evidence="1">The sequence shown here is derived from an EMBL/GenBank/DDBJ whole genome shotgun (WGS) entry which is preliminary data.</text>
</comment>
<keyword evidence="2" id="KW-1185">Reference proteome</keyword>
<proteinExistence type="predicted"/>
<reference evidence="1" key="1">
    <citation type="submission" date="2013-04" db="EMBL/GenBank/DDBJ databases">
        <title>The genome sequencing project of 58 acetic acid bacteria.</title>
        <authorList>
            <person name="Okamoto-Kainuma A."/>
            <person name="Ishikawa M."/>
            <person name="Umino S."/>
            <person name="Koizumi Y."/>
            <person name="Shiwa Y."/>
            <person name="Yoshikawa H."/>
            <person name="Matsutani M."/>
            <person name="Matsushita K."/>
        </authorList>
    </citation>
    <scope>NUCLEOTIDE SEQUENCE</scope>
    <source>
        <strain evidence="1">NRIC 0521</strain>
    </source>
</reference>
<dbReference type="EMBL" id="BAQJ01000312">
    <property type="protein sequence ID" value="GBQ76618.1"/>
    <property type="molecule type" value="Genomic_DNA"/>
</dbReference>
<dbReference type="RefSeq" id="WP_244465736.1">
    <property type="nucleotide sequence ID" value="NZ_BAQJ01000312.1"/>
</dbReference>
<gene>
    <name evidence="1" type="ORF">AA0521_2922</name>
</gene>
<dbReference type="Proteomes" id="UP001061452">
    <property type="component" value="Unassembled WGS sequence"/>
</dbReference>
<protein>
    <submittedName>
        <fullName evidence="1">Uncharacterized protein</fullName>
    </submittedName>
</protein>
<organism evidence="1 2">
    <name type="scientific">Komagataeibacter intermedius NRIC 0521</name>
    <dbReference type="NCBI Taxonomy" id="1307934"/>
    <lineage>
        <taxon>Bacteria</taxon>
        <taxon>Pseudomonadati</taxon>
        <taxon>Pseudomonadota</taxon>
        <taxon>Alphaproteobacteria</taxon>
        <taxon>Acetobacterales</taxon>
        <taxon>Acetobacteraceae</taxon>
        <taxon>Komagataeibacter</taxon>
    </lineage>
</organism>
<accession>A0ABQ0PNG3</accession>
<evidence type="ECO:0000313" key="1">
    <source>
        <dbReference type="EMBL" id="GBQ76618.1"/>
    </source>
</evidence>
<evidence type="ECO:0000313" key="2">
    <source>
        <dbReference type="Proteomes" id="UP001061452"/>
    </source>
</evidence>
<sequence length="110" mass="12174">MTYALPNDYFEKVANQLSIARPLTGRIAEMGGRTFVGTKIIHATPMNRREYNTLRGWELPADENGDDAGYLVQYADQDHTNLPGFTGYISWSPADVFNAAYAPVTEDGNA</sequence>